<evidence type="ECO:0000313" key="5">
    <source>
        <dbReference type="Proteomes" id="UP000250140"/>
    </source>
</evidence>
<reference evidence="4 5" key="1">
    <citation type="journal article" date="2016" name="Nat. Commun.">
        <title>Ectomycorrhizal ecology is imprinted in the genome of the dominant symbiotic fungus Cenococcum geophilum.</title>
        <authorList>
            <consortium name="DOE Joint Genome Institute"/>
            <person name="Peter M."/>
            <person name="Kohler A."/>
            <person name="Ohm R.A."/>
            <person name="Kuo A."/>
            <person name="Krutzmann J."/>
            <person name="Morin E."/>
            <person name="Arend M."/>
            <person name="Barry K.W."/>
            <person name="Binder M."/>
            <person name="Choi C."/>
            <person name="Clum A."/>
            <person name="Copeland A."/>
            <person name="Grisel N."/>
            <person name="Haridas S."/>
            <person name="Kipfer T."/>
            <person name="LaButti K."/>
            <person name="Lindquist E."/>
            <person name="Lipzen A."/>
            <person name="Maire R."/>
            <person name="Meier B."/>
            <person name="Mihaltcheva S."/>
            <person name="Molinier V."/>
            <person name="Murat C."/>
            <person name="Poggeler S."/>
            <person name="Quandt C.A."/>
            <person name="Sperisen C."/>
            <person name="Tritt A."/>
            <person name="Tisserant E."/>
            <person name="Crous P.W."/>
            <person name="Henrissat B."/>
            <person name="Nehls U."/>
            <person name="Egli S."/>
            <person name="Spatafora J.W."/>
            <person name="Grigoriev I.V."/>
            <person name="Martin F.M."/>
        </authorList>
    </citation>
    <scope>NUCLEOTIDE SEQUENCE [LARGE SCALE GENOMIC DNA]</scope>
    <source>
        <strain evidence="4 5">CBS 207.34</strain>
    </source>
</reference>
<dbReference type="InterPro" id="IPR008030">
    <property type="entry name" value="NmrA-like"/>
</dbReference>
<proteinExistence type="predicted"/>
<dbReference type="OrthoDB" id="5283654at2759"/>
<dbReference type="Gene3D" id="3.40.50.720">
    <property type="entry name" value="NAD(P)-binding Rossmann-like Domain"/>
    <property type="match status" value="1"/>
</dbReference>
<dbReference type="AlphaFoldDB" id="A0A8E2EXX1"/>
<evidence type="ECO:0000313" key="4">
    <source>
        <dbReference type="EMBL" id="OCL06566.1"/>
    </source>
</evidence>
<dbReference type="SUPFAM" id="SSF51735">
    <property type="entry name" value="NAD(P)-binding Rossmann-fold domains"/>
    <property type="match status" value="1"/>
</dbReference>
<dbReference type="PANTHER" id="PTHR47706:SF6">
    <property type="entry name" value="NMRA-LIKE FAMILY PROTEIN (AFU_ORTHOLOGUE AFUA_6G00280)"/>
    <property type="match status" value="1"/>
</dbReference>
<organism evidence="4 5">
    <name type="scientific">Glonium stellatum</name>
    <dbReference type="NCBI Taxonomy" id="574774"/>
    <lineage>
        <taxon>Eukaryota</taxon>
        <taxon>Fungi</taxon>
        <taxon>Dikarya</taxon>
        <taxon>Ascomycota</taxon>
        <taxon>Pezizomycotina</taxon>
        <taxon>Dothideomycetes</taxon>
        <taxon>Pleosporomycetidae</taxon>
        <taxon>Gloniales</taxon>
        <taxon>Gloniaceae</taxon>
        <taxon>Glonium</taxon>
    </lineage>
</organism>
<dbReference type="Pfam" id="PF05368">
    <property type="entry name" value="NmrA"/>
    <property type="match status" value="1"/>
</dbReference>
<name>A0A8E2EXX1_9PEZI</name>
<dbReference type="EMBL" id="KV750033">
    <property type="protein sequence ID" value="OCL06566.1"/>
    <property type="molecule type" value="Genomic_DNA"/>
</dbReference>
<dbReference type="Proteomes" id="UP000250140">
    <property type="component" value="Unassembled WGS sequence"/>
</dbReference>
<dbReference type="InterPro" id="IPR036291">
    <property type="entry name" value="NAD(P)-bd_dom_sf"/>
</dbReference>
<dbReference type="InterPro" id="IPR051609">
    <property type="entry name" value="NmrA/Isoflavone_reductase-like"/>
</dbReference>
<gene>
    <name evidence="4" type="ORF">AOQ84DRAFT_223696</name>
</gene>
<evidence type="ECO:0000259" key="3">
    <source>
        <dbReference type="Pfam" id="PF05368"/>
    </source>
</evidence>
<keyword evidence="5" id="KW-1185">Reference proteome</keyword>
<dbReference type="Gene3D" id="3.90.25.10">
    <property type="entry name" value="UDP-galactose 4-epimerase, domain 1"/>
    <property type="match status" value="1"/>
</dbReference>
<keyword evidence="2" id="KW-0560">Oxidoreductase</keyword>
<evidence type="ECO:0000256" key="2">
    <source>
        <dbReference type="ARBA" id="ARBA00023002"/>
    </source>
</evidence>
<keyword evidence="1" id="KW-0521">NADP</keyword>
<accession>A0A8E2EXX1</accession>
<protein>
    <submittedName>
        <fullName evidence="4">NAD(P)-binding protein</fullName>
    </submittedName>
</protein>
<dbReference type="GO" id="GO:0016491">
    <property type="term" value="F:oxidoreductase activity"/>
    <property type="evidence" value="ECO:0007669"/>
    <property type="project" value="UniProtKB-KW"/>
</dbReference>
<sequence>MTTSAQSILLLGAGELGSAILTPLSTYLNIKITVAVRDPSRYASLECEKTSLTTLSLTDLSVEELATAFTPFDIIIGCSGFGMPAGSQMKIAKATLAAGKQRIVAGKRAIRYFPWQWGVDYDITGDANGTMELFGEQLSVRNLLRAQAAESGVNWTIVSTGIFMSFLFESYWGVVELGGEGVVVRALGSWENRVTVSTVEDIGLIAARIVCASESELETKDKIVYMAGETISYTRLAEVVEIVLGKKVRRELWSVGHLKEELKQDPDSLVKKYRVVFAEGNGAARFDYLEDPPSLAEGILPAGPYSVLQVLPCLAETRSLAAAYQALVVCYQVVGMAFLEEESPHYLEEMVGMACYQALQAYLAAGTAY</sequence>
<feature type="domain" description="NmrA-like" evidence="3">
    <location>
        <begin position="7"/>
        <end position="262"/>
    </location>
</feature>
<dbReference type="PANTHER" id="PTHR47706">
    <property type="entry name" value="NMRA-LIKE FAMILY PROTEIN"/>
    <property type="match status" value="1"/>
</dbReference>
<evidence type="ECO:0000256" key="1">
    <source>
        <dbReference type="ARBA" id="ARBA00022857"/>
    </source>
</evidence>